<evidence type="ECO:0000313" key="7">
    <source>
        <dbReference type="Proteomes" id="UP000002432"/>
    </source>
</evidence>
<dbReference type="eggNOG" id="COG0626">
    <property type="taxonomic scope" value="Bacteria"/>
</dbReference>
<keyword evidence="7" id="KW-1185">Reference proteome</keyword>
<organism evidence="6 7">
    <name type="scientific">Koribacter versatilis (strain Ellin345)</name>
    <dbReference type="NCBI Taxonomy" id="204669"/>
    <lineage>
        <taxon>Bacteria</taxon>
        <taxon>Pseudomonadati</taxon>
        <taxon>Acidobacteriota</taxon>
        <taxon>Terriglobia</taxon>
        <taxon>Terriglobales</taxon>
        <taxon>Candidatus Korobacteraceae</taxon>
        <taxon>Candidatus Korobacter</taxon>
    </lineage>
</organism>
<dbReference type="CDD" id="cd00614">
    <property type="entry name" value="CGS_like"/>
    <property type="match status" value="1"/>
</dbReference>
<dbReference type="GO" id="GO:0019346">
    <property type="term" value="P:transsulfuration"/>
    <property type="evidence" value="ECO:0007669"/>
    <property type="project" value="InterPro"/>
</dbReference>
<reference evidence="6 7" key="1">
    <citation type="journal article" date="2009" name="Appl. Environ. Microbiol.">
        <title>Three genomes from the phylum Acidobacteria provide insight into the lifestyles of these microorganisms in soils.</title>
        <authorList>
            <person name="Ward N.L."/>
            <person name="Challacombe J.F."/>
            <person name="Janssen P.H."/>
            <person name="Henrissat B."/>
            <person name="Coutinho P.M."/>
            <person name="Wu M."/>
            <person name="Xie G."/>
            <person name="Haft D.H."/>
            <person name="Sait M."/>
            <person name="Badger J."/>
            <person name="Barabote R.D."/>
            <person name="Bradley B."/>
            <person name="Brettin T.S."/>
            <person name="Brinkac L.M."/>
            <person name="Bruce D."/>
            <person name="Creasy T."/>
            <person name="Daugherty S.C."/>
            <person name="Davidsen T.M."/>
            <person name="DeBoy R.T."/>
            <person name="Detter J.C."/>
            <person name="Dodson R.J."/>
            <person name="Durkin A.S."/>
            <person name="Ganapathy A."/>
            <person name="Gwinn-Giglio M."/>
            <person name="Han C.S."/>
            <person name="Khouri H."/>
            <person name="Kiss H."/>
            <person name="Kothari S.P."/>
            <person name="Madupu R."/>
            <person name="Nelson K.E."/>
            <person name="Nelson W.C."/>
            <person name="Paulsen I."/>
            <person name="Penn K."/>
            <person name="Ren Q."/>
            <person name="Rosovitz M.J."/>
            <person name="Selengut J.D."/>
            <person name="Shrivastava S."/>
            <person name="Sullivan S.A."/>
            <person name="Tapia R."/>
            <person name="Thompson L.S."/>
            <person name="Watkins K.L."/>
            <person name="Yang Q."/>
            <person name="Yu C."/>
            <person name="Zafar N."/>
            <person name="Zhou L."/>
            <person name="Kuske C.R."/>
        </authorList>
    </citation>
    <scope>NUCLEOTIDE SEQUENCE [LARGE SCALE GENOMIC DNA]</scope>
    <source>
        <strain evidence="6 7">Ellin345</strain>
    </source>
</reference>
<comment type="cofactor">
    <cofactor evidence="1 5">
        <name>pyridoxal 5'-phosphate</name>
        <dbReference type="ChEBI" id="CHEBI:597326"/>
    </cofactor>
</comment>
<keyword evidence="3 4" id="KW-0663">Pyridoxal phosphate</keyword>
<dbReference type="AlphaFoldDB" id="Q1IQD6"/>
<dbReference type="EMBL" id="CP000360">
    <property type="protein sequence ID" value="ABF40914.1"/>
    <property type="molecule type" value="Genomic_DNA"/>
</dbReference>
<dbReference type="Gene3D" id="3.90.1150.10">
    <property type="entry name" value="Aspartate Aminotransferase, domain 1"/>
    <property type="match status" value="1"/>
</dbReference>
<keyword evidence="6" id="KW-0808">Transferase</keyword>
<dbReference type="EC" id="2.5.1.48" evidence="6"/>
<dbReference type="GO" id="GO:0005737">
    <property type="term" value="C:cytoplasm"/>
    <property type="evidence" value="ECO:0007669"/>
    <property type="project" value="TreeGrafter"/>
</dbReference>
<dbReference type="GO" id="GO:0003962">
    <property type="term" value="F:cystathionine gamma-synthase activity"/>
    <property type="evidence" value="ECO:0007669"/>
    <property type="project" value="UniProtKB-EC"/>
</dbReference>
<dbReference type="PROSITE" id="PS00868">
    <property type="entry name" value="CYS_MET_METAB_PP"/>
    <property type="match status" value="1"/>
</dbReference>
<dbReference type="SUPFAM" id="SSF53383">
    <property type="entry name" value="PLP-dependent transferases"/>
    <property type="match status" value="1"/>
</dbReference>
<gene>
    <name evidence="6" type="ordered locus">Acid345_1913</name>
</gene>
<feature type="modified residue" description="N6-(pyridoxal phosphate)lysine" evidence="4">
    <location>
        <position position="207"/>
    </location>
</feature>
<dbReference type="EnsemblBacteria" id="ABF40914">
    <property type="protein sequence ID" value="ABF40914"/>
    <property type="gene ID" value="Acid345_1913"/>
</dbReference>
<evidence type="ECO:0000256" key="5">
    <source>
        <dbReference type="RuleBase" id="RU362118"/>
    </source>
</evidence>
<dbReference type="PANTHER" id="PTHR11808">
    <property type="entry name" value="TRANS-SULFURATION ENZYME FAMILY MEMBER"/>
    <property type="match status" value="1"/>
</dbReference>
<protein>
    <submittedName>
        <fullName evidence="6">Cystathionine gamma-synthase</fullName>
        <ecNumber evidence="6">2.5.1.48</ecNumber>
    </submittedName>
</protein>
<proteinExistence type="inferred from homology"/>
<evidence type="ECO:0000256" key="1">
    <source>
        <dbReference type="ARBA" id="ARBA00001933"/>
    </source>
</evidence>
<dbReference type="InterPro" id="IPR015422">
    <property type="entry name" value="PyrdxlP-dep_Trfase_small"/>
</dbReference>
<name>Q1IQD6_KORVE</name>
<accession>Q1IQD6</accession>
<dbReference type="FunFam" id="3.40.640.10:FF:000009">
    <property type="entry name" value="Cystathionine gamma-synthase homolog"/>
    <property type="match status" value="1"/>
</dbReference>
<dbReference type="InterPro" id="IPR015421">
    <property type="entry name" value="PyrdxlP-dep_Trfase_major"/>
</dbReference>
<dbReference type="PIRSF" id="PIRSF001434">
    <property type="entry name" value="CGS"/>
    <property type="match status" value="1"/>
</dbReference>
<evidence type="ECO:0000256" key="4">
    <source>
        <dbReference type="PIRSR" id="PIRSR001434-2"/>
    </source>
</evidence>
<dbReference type="Proteomes" id="UP000002432">
    <property type="component" value="Chromosome"/>
</dbReference>
<sequence length="390" mass="42288">MAPMADSIKKSHGFQTIAVHAGRNVDPSTGAVAMPIYPSTTFERDTDGAFSRGYSYIRDANPNRKALEACLSALEVGEEAIAFSSGMGATFSVFQILSPGDHVVLHRDMYYGVRELINGIFTRYGIQHTVVDMRNLDETRAAVRPGTKLFWLETPTNPLIEVVAIEPIAAIAHEHGALFACENTFATPALQRPLELGADLVVHSLTKYLSGHSDAMGGAVILKRAGDLAHKIRDFQHNGGAVLSPFDCWLILRGIESLPARMRIHCENAQKIAEFLSAHAAVSKVRYPGLTNDPGHAIAKRQMRAFGGMLSFEIRGARAEAFLVSSRFQLIIRATSLGGTHTLVEHRASIEGAHTRAPESLLRMSVGLEDTADLIDDLDQALTALPGSLL</sequence>
<dbReference type="InterPro" id="IPR015424">
    <property type="entry name" value="PyrdxlP-dep_Trfase"/>
</dbReference>
<dbReference type="Gene3D" id="3.40.640.10">
    <property type="entry name" value="Type I PLP-dependent aspartate aminotransferase-like (Major domain)"/>
    <property type="match status" value="1"/>
</dbReference>
<evidence type="ECO:0000256" key="2">
    <source>
        <dbReference type="ARBA" id="ARBA00009077"/>
    </source>
</evidence>
<dbReference type="HOGENOM" id="CLU_018986_2_0_0"/>
<dbReference type="InterPro" id="IPR000277">
    <property type="entry name" value="Cys/Met-Metab_PyrdxlP-dep_enz"/>
</dbReference>
<dbReference type="GO" id="GO:0016846">
    <property type="term" value="F:carbon-sulfur lyase activity"/>
    <property type="evidence" value="ECO:0007669"/>
    <property type="project" value="TreeGrafter"/>
</dbReference>
<dbReference type="KEGG" id="aba:Acid345_1913"/>
<dbReference type="Pfam" id="PF01053">
    <property type="entry name" value="Cys_Met_Meta_PP"/>
    <property type="match status" value="1"/>
</dbReference>
<evidence type="ECO:0000313" key="6">
    <source>
        <dbReference type="EMBL" id="ABF40914.1"/>
    </source>
</evidence>
<evidence type="ECO:0000256" key="3">
    <source>
        <dbReference type="ARBA" id="ARBA00022898"/>
    </source>
</evidence>
<dbReference type="InterPro" id="IPR054542">
    <property type="entry name" value="Cys_met_metab_PP"/>
</dbReference>
<dbReference type="GO" id="GO:0030170">
    <property type="term" value="F:pyridoxal phosphate binding"/>
    <property type="evidence" value="ECO:0007669"/>
    <property type="project" value="InterPro"/>
</dbReference>
<dbReference type="STRING" id="204669.Acid345_1913"/>
<comment type="similarity">
    <text evidence="2 5">Belongs to the trans-sulfuration enzymes family.</text>
</comment>